<dbReference type="GO" id="GO:0004791">
    <property type="term" value="F:thioredoxin-disulfide reductase (NADPH) activity"/>
    <property type="evidence" value="ECO:0007669"/>
    <property type="project" value="UniProtKB-EC"/>
</dbReference>
<protein>
    <submittedName>
        <fullName evidence="5">NAD(P)/FAD-dependent oxidoreductase</fullName>
    </submittedName>
</protein>
<accession>A0AAU0MHB3</accession>
<dbReference type="InterPro" id="IPR023753">
    <property type="entry name" value="FAD/NAD-binding_dom"/>
</dbReference>
<organism evidence="5 6">
    <name type="scientific">Microbacterium limosum</name>
    <dbReference type="NCBI Taxonomy" id="3079935"/>
    <lineage>
        <taxon>Bacteria</taxon>
        <taxon>Bacillati</taxon>
        <taxon>Actinomycetota</taxon>
        <taxon>Actinomycetes</taxon>
        <taxon>Micrococcales</taxon>
        <taxon>Microbacteriaceae</taxon>
        <taxon>Microbacterium</taxon>
    </lineage>
</organism>
<dbReference type="AlphaFoldDB" id="A0AAU0MHB3"/>
<dbReference type="PANTHER" id="PTHR48105">
    <property type="entry name" value="THIOREDOXIN REDUCTASE 1-RELATED-RELATED"/>
    <property type="match status" value="1"/>
</dbReference>
<dbReference type="Pfam" id="PF07992">
    <property type="entry name" value="Pyr_redox_2"/>
    <property type="match status" value="1"/>
</dbReference>
<evidence type="ECO:0000313" key="5">
    <source>
        <dbReference type="EMBL" id="WOQ69566.1"/>
    </source>
</evidence>
<evidence type="ECO:0000256" key="2">
    <source>
        <dbReference type="ARBA" id="ARBA00023002"/>
    </source>
</evidence>
<reference evidence="5 6" key="1">
    <citation type="submission" date="2023-10" db="EMBL/GenBank/DDBJ databases">
        <title>Y20.</title>
        <authorList>
            <person name="Zhang G."/>
            <person name="Ding Y."/>
        </authorList>
    </citation>
    <scope>NUCLEOTIDE SEQUENCE [LARGE SCALE GENOMIC DNA]</scope>
    <source>
        <strain evidence="5 6">Y20</strain>
    </source>
</reference>
<dbReference type="SUPFAM" id="SSF51905">
    <property type="entry name" value="FAD/NAD(P)-binding domain"/>
    <property type="match status" value="1"/>
</dbReference>
<dbReference type="Gene3D" id="3.50.50.60">
    <property type="entry name" value="FAD/NAD(P)-binding domain"/>
    <property type="match status" value="2"/>
</dbReference>
<keyword evidence="2" id="KW-0560">Oxidoreductase</keyword>
<dbReference type="PRINTS" id="PR00368">
    <property type="entry name" value="FADPNR"/>
</dbReference>
<proteinExistence type="predicted"/>
<dbReference type="InterPro" id="IPR036188">
    <property type="entry name" value="FAD/NAD-bd_sf"/>
</dbReference>
<evidence type="ECO:0000313" key="6">
    <source>
        <dbReference type="Proteomes" id="UP001329313"/>
    </source>
</evidence>
<evidence type="ECO:0000256" key="1">
    <source>
        <dbReference type="ARBA" id="ARBA00022630"/>
    </source>
</evidence>
<evidence type="ECO:0000256" key="3">
    <source>
        <dbReference type="ARBA" id="ARBA00048132"/>
    </source>
</evidence>
<keyword evidence="1" id="KW-0285">Flavoprotein</keyword>
<sequence>MNGSPAAGGAEGTPPVAPTVVDVLVIGGGPAGLSSALNLGRARAGVALVDADRPRNAATLLSHGFLTRDGVPPHELRRLARTELEAYPDVVVHGRTKVVAVARADGHPDGARFVATLEGRRAPATIAARAVIVATGLRETLPAVPDIRGFYGMSLFSCAACDGWELRDRPLALIGESADLADRARLIARWTNALTVFTNGSDALGVDAEAELTASGIRVERARIAELQGERGMLSAIVLEGGSRVEIAGGFVRPEWHSALEFLAPLAPDLDDDGHLVTDRSGRSSVPGLYGAGDAAAPGAQQLIVAAGAGARVAAVVVHDALGVTQAH</sequence>
<dbReference type="RefSeq" id="WP_330170687.1">
    <property type="nucleotide sequence ID" value="NZ_CP137080.1"/>
</dbReference>
<dbReference type="KEGG" id="mliy:RYJ27_12865"/>
<comment type="catalytic activity">
    <reaction evidence="3">
        <text>[thioredoxin]-dithiol + NADP(+) = [thioredoxin]-disulfide + NADPH + H(+)</text>
        <dbReference type="Rhea" id="RHEA:20345"/>
        <dbReference type="Rhea" id="RHEA-COMP:10698"/>
        <dbReference type="Rhea" id="RHEA-COMP:10700"/>
        <dbReference type="ChEBI" id="CHEBI:15378"/>
        <dbReference type="ChEBI" id="CHEBI:29950"/>
        <dbReference type="ChEBI" id="CHEBI:50058"/>
        <dbReference type="ChEBI" id="CHEBI:57783"/>
        <dbReference type="ChEBI" id="CHEBI:58349"/>
        <dbReference type="EC" id="1.8.1.9"/>
    </reaction>
</comment>
<evidence type="ECO:0000259" key="4">
    <source>
        <dbReference type="Pfam" id="PF07992"/>
    </source>
</evidence>
<dbReference type="PRINTS" id="PR00469">
    <property type="entry name" value="PNDRDTASEII"/>
</dbReference>
<feature type="domain" description="FAD/NAD(P)-binding" evidence="4">
    <location>
        <begin position="22"/>
        <end position="310"/>
    </location>
</feature>
<dbReference type="InterPro" id="IPR050097">
    <property type="entry name" value="Ferredoxin-NADP_redctase_2"/>
</dbReference>
<dbReference type="EMBL" id="CP137080">
    <property type="protein sequence ID" value="WOQ69566.1"/>
    <property type="molecule type" value="Genomic_DNA"/>
</dbReference>
<gene>
    <name evidence="5" type="ORF">RYJ27_12865</name>
</gene>
<keyword evidence="6" id="KW-1185">Reference proteome</keyword>
<dbReference type="Proteomes" id="UP001329313">
    <property type="component" value="Chromosome"/>
</dbReference>
<name>A0AAU0MHB3_9MICO</name>